<proteinExistence type="predicted"/>
<dbReference type="EMBL" id="QUNO01000008">
    <property type="protein sequence ID" value="REH44933.1"/>
    <property type="molecule type" value="Genomic_DNA"/>
</dbReference>
<evidence type="ECO:0000259" key="3">
    <source>
        <dbReference type="Pfam" id="PF19040"/>
    </source>
</evidence>
<reference evidence="4 5" key="1">
    <citation type="submission" date="2018-08" db="EMBL/GenBank/DDBJ databases">
        <title>Genomic Encyclopedia of Archaeal and Bacterial Type Strains, Phase II (KMG-II): from individual species to whole genera.</title>
        <authorList>
            <person name="Goeker M."/>
        </authorList>
    </citation>
    <scope>NUCLEOTIDE SEQUENCE [LARGE SCALE GENOMIC DNA]</scope>
    <source>
        <strain evidence="4 5">DSM 45791</strain>
    </source>
</reference>
<feature type="domain" description="SGNH" evidence="3">
    <location>
        <begin position="463"/>
        <end position="687"/>
    </location>
</feature>
<dbReference type="GO" id="GO:0009103">
    <property type="term" value="P:lipopolysaccharide biosynthetic process"/>
    <property type="evidence" value="ECO:0007669"/>
    <property type="project" value="TreeGrafter"/>
</dbReference>
<feature type="transmembrane region" description="Helical" evidence="1">
    <location>
        <begin position="245"/>
        <end position="264"/>
    </location>
</feature>
<feature type="domain" description="Acyltransferase 3" evidence="2">
    <location>
        <begin position="30"/>
        <end position="350"/>
    </location>
</feature>
<dbReference type="PANTHER" id="PTHR23028">
    <property type="entry name" value="ACETYLTRANSFERASE"/>
    <property type="match status" value="1"/>
</dbReference>
<feature type="transmembrane region" description="Helical" evidence="1">
    <location>
        <begin position="270"/>
        <end position="290"/>
    </location>
</feature>
<dbReference type="Pfam" id="PF19040">
    <property type="entry name" value="SGNH"/>
    <property type="match status" value="1"/>
</dbReference>
<dbReference type="InterPro" id="IPR002656">
    <property type="entry name" value="Acyl_transf_3_dom"/>
</dbReference>
<evidence type="ECO:0000313" key="4">
    <source>
        <dbReference type="EMBL" id="REH44933.1"/>
    </source>
</evidence>
<accession>A0A3E0HGX3</accession>
<keyword evidence="5" id="KW-1185">Reference proteome</keyword>
<dbReference type="Pfam" id="PF01757">
    <property type="entry name" value="Acyl_transf_3"/>
    <property type="match status" value="1"/>
</dbReference>
<feature type="transmembrane region" description="Helical" evidence="1">
    <location>
        <begin position="302"/>
        <end position="325"/>
    </location>
</feature>
<dbReference type="InterPro" id="IPR043968">
    <property type="entry name" value="SGNH"/>
</dbReference>
<sequence length="695" mass="75572">MAIVEAAEERTVELPVVAPGDSREDRFRGDIQALRAIAVMAVVLTHLWPGRFAGGYVGVDVFFVISGFLITAHLGRELVRDGRVRLGRFYARRVRRLLPAAFAVILCSLAGAYFLMPYPRWLDNAQELLASALYAENWVLAAKSVDYSAMSDAATLAQHYWSLAVEEQFYLVWPLLLMALFALRKRPACVAGIAVVGAASLAYSAYFTAVEKSQAYFVTPVRVWEFAVGALIASATTRTVLPKVASGLLAGLGLAMILGSVFLFDHTTEFPGVMALIPVLGTGLVILARWESRFWAFPPAQFLGRISYSLYLWHWPLLLLAPFAFKENVDGGVLSFTQRCAVLVVAVVLAHVSKVMVEDRGRTLPLFRGGSGFTFLGMAAGMVAIALVSTGLSWTYDRHVAQAEANLRNEAIRPCYGAAALAPGANCADPFGPAKTVDMGEPNAYFKLASGCTQTSGNTSAHMVRTDRVCDYSKGAPNPTVVWVVGDSHAQQWEAALVDLASANKWILKGAYLDACPFAKVKVKDDQPCMDWGASMVDTVRKDHPAYVFTSAYARIENVDDGSGRPKSDQFAEGFQAYWKPLAAAGSEVVVLGDPPLNDQVRPVGCVADYARDPEMACARPRAAAQPADPLRAAADAAHDPKIKYVDLTDYFCDQRQCYAAVGDVAVYFDVHHLNYVYSRTLRPMLADAVGIPNH</sequence>
<evidence type="ECO:0000313" key="5">
    <source>
        <dbReference type="Proteomes" id="UP000256269"/>
    </source>
</evidence>
<feature type="transmembrane region" description="Helical" evidence="1">
    <location>
        <begin position="168"/>
        <end position="183"/>
    </location>
</feature>
<feature type="transmembrane region" description="Helical" evidence="1">
    <location>
        <begin position="190"/>
        <end position="209"/>
    </location>
</feature>
<keyword evidence="1" id="KW-1133">Transmembrane helix</keyword>
<organism evidence="4 5">
    <name type="scientific">Kutzneria buriramensis</name>
    <dbReference type="NCBI Taxonomy" id="1045776"/>
    <lineage>
        <taxon>Bacteria</taxon>
        <taxon>Bacillati</taxon>
        <taxon>Actinomycetota</taxon>
        <taxon>Actinomycetes</taxon>
        <taxon>Pseudonocardiales</taxon>
        <taxon>Pseudonocardiaceae</taxon>
        <taxon>Kutzneria</taxon>
    </lineage>
</organism>
<gene>
    <name evidence="4" type="ORF">BCF44_108414</name>
</gene>
<feature type="transmembrane region" description="Helical" evidence="1">
    <location>
        <begin position="33"/>
        <end position="49"/>
    </location>
</feature>
<dbReference type="Proteomes" id="UP000256269">
    <property type="component" value="Unassembled WGS sequence"/>
</dbReference>
<feature type="transmembrane region" description="Helical" evidence="1">
    <location>
        <begin position="96"/>
        <end position="116"/>
    </location>
</feature>
<evidence type="ECO:0000256" key="1">
    <source>
        <dbReference type="SAM" id="Phobius"/>
    </source>
</evidence>
<comment type="caution">
    <text evidence="4">The sequence shown here is derived from an EMBL/GenBank/DDBJ whole genome shotgun (WGS) entry which is preliminary data.</text>
</comment>
<dbReference type="GO" id="GO:0016020">
    <property type="term" value="C:membrane"/>
    <property type="evidence" value="ECO:0007669"/>
    <property type="project" value="TreeGrafter"/>
</dbReference>
<evidence type="ECO:0000259" key="2">
    <source>
        <dbReference type="Pfam" id="PF01757"/>
    </source>
</evidence>
<feature type="transmembrane region" description="Helical" evidence="1">
    <location>
        <begin position="373"/>
        <end position="396"/>
    </location>
</feature>
<dbReference type="PANTHER" id="PTHR23028:SF53">
    <property type="entry name" value="ACYL_TRANSF_3 DOMAIN-CONTAINING PROTEIN"/>
    <property type="match status" value="1"/>
</dbReference>
<dbReference type="GO" id="GO:0016747">
    <property type="term" value="F:acyltransferase activity, transferring groups other than amino-acyl groups"/>
    <property type="evidence" value="ECO:0007669"/>
    <property type="project" value="InterPro"/>
</dbReference>
<dbReference type="AlphaFoldDB" id="A0A3E0HGX3"/>
<dbReference type="InterPro" id="IPR050879">
    <property type="entry name" value="Acyltransferase_3"/>
</dbReference>
<keyword evidence="1" id="KW-0472">Membrane</keyword>
<feature type="transmembrane region" description="Helical" evidence="1">
    <location>
        <begin position="55"/>
        <end position="75"/>
    </location>
</feature>
<feature type="transmembrane region" description="Helical" evidence="1">
    <location>
        <begin position="331"/>
        <end position="352"/>
    </location>
</feature>
<feature type="transmembrane region" description="Helical" evidence="1">
    <location>
        <begin position="215"/>
        <end position="233"/>
    </location>
</feature>
<protein>
    <submittedName>
        <fullName evidence="4">Peptidoglycan/LPS O-acetylase OafA/YrhL</fullName>
    </submittedName>
</protein>
<keyword evidence="1" id="KW-0812">Transmembrane</keyword>
<name>A0A3E0HGX3_9PSEU</name>